<dbReference type="PANTHER" id="PTHR33741:SF5">
    <property type="entry name" value="TRANSMEMBRANE PROTEIN DDB_G0269096-RELATED"/>
    <property type="match status" value="1"/>
</dbReference>
<dbReference type="PANTHER" id="PTHR33741">
    <property type="entry name" value="TRANSMEMBRANE PROTEIN DDB_G0269096-RELATED"/>
    <property type="match status" value="1"/>
</dbReference>
<evidence type="ECO:0000259" key="2">
    <source>
        <dbReference type="Pfam" id="PF04982"/>
    </source>
</evidence>
<evidence type="ECO:0000313" key="4">
    <source>
        <dbReference type="Proteomes" id="UP001161409"/>
    </source>
</evidence>
<reference evidence="3" key="1">
    <citation type="journal article" date="2014" name="Int. J. Syst. Evol. Microbiol.">
        <title>Complete genome of a new Firmicutes species belonging to the dominant human colonic microbiota ('Ruminococcus bicirculans') reveals two chromosomes and a selective capacity to utilize plant glucans.</title>
        <authorList>
            <consortium name="NISC Comparative Sequencing Program"/>
            <person name="Wegmann U."/>
            <person name="Louis P."/>
            <person name="Goesmann A."/>
            <person name="Henrissat B."/>
            <person name="Duncan S.H."/>
            <person name="Flint H.J."/>
        </authorList>
    </citation>
    <scope>NUCLEOTIDE SEQUENCE</scope>
    <source>
        <strain evidence="3">NBRC 103408</strain>
    </source>
</reference>
<dbReference type="Proteomes" id="UP001161409">
    <property type="component" value="Unassembled WGS sequence"/>
</dbReference>
<dbReference type="InterPro" id="IPR058581">
    <property type="entry name" value="TM_HPP"/>
</dbReference>
<organism evidence="3 4">
    <name type="scientific">Sneathiella chinensis</name>
    <dbReference type="NCBI Taxonomy" id="349750"/>
    <lineage>
        <taxon>Bacteria</taxon>
        <taxon>Pseudomonadati</taxon>
        <taxon>Pseudomonadota</taxon>
        <taxon>Alphaproteobacteria</taxon>
        <taxon>Sneathiellales</taxon>
        <taxon>Sneathiellaceae</taxon>
        <taxon>Sneathiella</taxon>
    </lineage>
</organism>
<keyword evidence="1" id="KW-0812">Transmembrane</keyword>
<feature type="transmembrane region" description="Helical" evidence="1">
    <location>
        <begin position="138"/>
        <end position="162"/>
    </location>
</feature>
<evidence type="ECO:0000256" key="1">
    <source>
        <dbReference type="SAM" id="Phobius"/>
    </source>
</evidence>
<gene>
    <name evidence="3" type="ORF">GCM10007924_03240</name>
</gene>
<feature type="domain" description="HPP transmembrane region" evidence="2">
    <location>
        <begin position="21"/>
        <end position="161"/>
    </location>
</feature>
<feature type="transmembrane region" description="Helical" evidence="1">
    <location>
        <begin position="78"/>
        <end position="94"/>
    </location>
</feature>
<keyword evidence="1" id="KW-1133">Transmembrane helix</keyword>
<reference evidence="3" key="2">
    <citation type="submission" date="2023-01" db="EMBL/GenBank/DDBJ databases">
        <title>Draft genome sequence of Sneathiella chinensis strain NBRC 103408.</title>
        <authorList>
            <person name="Sun Q."/>
            <person name="Mori K."/>
        </authorList>
    </citation>
    <scope>NUCLEOTIDE SEQUENCE</scope>
    <source>
        <strain evidence="3">NBRC 103408</strain>
    </source>
</reference>
<dbReference type="InterPro" id="IPR007065">
    <property type="entry name" value="HPP"/>
</dbReference>
<protein>
    <recommendedName>
        <fullName evidence="2">HPP transmembrane region domain-containing protein</fullName>
    </recommendedName>
</protein>
<name>A0ABQ5U1D3_9PROT</name>
<dbReference type="EMBL" id="BSNF01000001">
    <property type="protein sequence ID" value="GLQ05103.1"/>
    <property type="molecule type" value="Genomic_DNA"/>
</dbReference>
<feature type="transmembrane region" description="Helical" evidence="1">
    <location>
        <begin position="23"/>
        <end position="43"/>
    </location>
</feature>
<feature type="transmembrane region" description="Helical" evidence="1">
    <location>
        <begin position="50"/>
        <end position="66"/>
    </location>
</feature>
<dbReference type="Pfam" id="PF04982">
    <property type="entry name" value="TM_HPP"/>
    <property type="match status" value="1"/>
</dbReference>
<accession>A0ABQ5U1D3</accession>
<dbReference type="RefSeq" id="WP_284347776.1">
    <property type="nucleotide sequence ID" value="NZ_BSNF01000001.1"/>
</dbReference>
<keyword evidence="1" id="KW-0472">Membrane</keyword>
<evidence type="ECO:0000313" key="3">
    <source>
        <dbReference type="EMBL" id="GLQ05103.1"/>
    </source>
</evidence>
<sequence>MTEQTNLAFSPAKGADSKPSDRMFRIFVCGIGAILTIGGLGAIGEFTQMSLLMAPLGASAVLLFAVPNSPLAQVKNQLGGHLIAAIIGLFAILLPYEGIWLNAAAVGLTVMLMMLFSVEHPPAGAVPLVMVLGDVEPGFVLGPVLFGTFFLGAVTGIFHFVLSWHEGRRLRKRCLQ</sequence>
<comment type="caution">
    <text evidence="3">The sequence shown here is derived from an EMBL/GenBank/DDBJ whole genome shotgun (WGS) entry which is preliminary data.</text>
</comment>
<keyword evidence="4" id="KW-1185">Reference proteome</keyword>
<proteinExistence type="predicted"/>